<dbReference type="EMBL" id="FP929003">
    <property type="protein sequence ID" value="CBK41506.1"/>
    <property type="molecule type" value="Genomic_DNA"/>
</dbReference>
<name>D8PE47_9BACT</name>
<organism evidence="1 2">
    <name type="scientific">Nitrospira defluvii</name>
    <dbReference type="NCBI Taxonomy" id="330214"/>
    <lineage>
        <taxon>Bacteria</taxon>
        <taxon>Pseudomonadati</taxon>
        <taxon>Nitrospirota</taxon>
        <taxon>Nitrospiria</taxon>
        <taxon>Nitrospirales</taxon>
        <taxon>Nitrospiraceae</taxon>
        <taxon>Nitrospira</taxon>
    </lineage>
</organism>
<accession>D8PE47</accession>
<sequence length="66" mass="7375">MNCLRCNSPMYAEVYDHISETQGQGFPAMHCLMCGDIVDPVILKHRQARVEPRGERARLAVVTATS</sequence>
<gene>
    <name evidence="1" type="ORF">NIDE1775</name>
</gene>
<dbReference type="Proteomes" id="UP000001660">
    <property type="component" value="Chromosome"/>
</dbReference>
<evidence type="ECO:0000313" key="1">
    <source>
        <dbReference type="EMBL" id="CBK41506.1"/>
    </source>
</evidence>
<reference evidence="1 2" key="1">
    <citation type="journal article" date="2010" name="Proc. Natl. Acad. Sci. U.S.A.">
        <title>A Nitrospira metagenome illuminates the physiology and evolution of globally important nitrite-oxidizing bacteria.</title>
        <authorList>
            <person name="Lucker S."/>
            <person name="Wagner M."/>
            <person name="Maixner F."/>
            <person name="Pelletier E."/>
            <person name="Koch H."/>
            <person name="Vacherie B."/>
            <person name="Rattei T."/>
            <person name="Sinninghe Damste J."/>
            <person name="Spieck E."/>
            <person name="Le Paslier D."/>
            <person name="Daims H."/>
        </authorList>
    </citation>
    <scope>NUCLEOTIDE SEQUENCE [LARGE SCALE GENOMIC DNA]</scope>
</reference>
<dbReference type="HOGENOM" id="CLU_2823103_0_0_0"/>
<dbReference type="AlphaFoldDB" id="D8PE47"/>
<proteinExistence type="predicted"/>
<keyword evidence="2" id="KW-1185">Reference proteome</keyword>
<dbReference type="STRING" id="330214.NIDE1775"/>
<dbReference type="KEGG" id="nde:NIDE1775"/>
<evidence type="ECO:0000313" key="2">
    <source>
        <dbReference type="Proteomes" id="UP000001660"/>
    </source>
</evidence>
<protein>
    <submittedName>
        <fullName evidence="1">Uncharacterized protein</fullName>
    </submittedName>
</protein>